<evidence type="ECO:0000256" key="4">
    <source>
        <dbReference type="ARBA" id="ARBA00023136"/>
    </source>
</evidence>
<feature type="transmembrane region" description="Helical" evidence="5">
    <location>
        <begin position="120"/>
        <end position="138"/>
    </location>
</feature>
<evidence type="ECO:0000313" key="8">
    <source>
        <dbReference type="EMBL" id="CEK93644.1"/>
    </source>
</evidence>
<keyword evidence="2 5" id="KW-0812">Transmembrane</keyword>
<feature type="transmembrane region" description="Helical" evidence="5">
    <location>
        <begin position="145"/>
        <end position="165"/>
    </location>
</feature>
<proteinExistence type="predicted"/>
<name>A0A0B7BJW3_9EUPU</name>
<accession>A0A0B7BJW3</accession>
<evidence type="ECO:0000256" key="5">
    <source>
        <dbReference type="SAM" id="Phobius"/>
    </source>
</evidence>
<dbReference type="AlphaFoldDB" id="A0A0B7BJW3"/>
<feature type="transmembrane region" description="Helical" evidence="5">
    <location>
        <begin position="185"/>
        <end position="204"/>
    </location>
</feature>
<comment type="subcellular location">
    <subcellularLocation>
        <location evidence="1">Membrane</location>
        <topology evidence="1">Multi-pass membrane protein</topology>
    </subcellularLocation>
</comment>
<feature type="transmembrane region" description="Helical" evidence="5">
    <location>
        <begin position="216"/>
        <end position="234"/>
    </location>
</feature>
<protein>
    <recommendedName>
        <fullName evidence="9">Sugar phosphate transporter domain-containing protein</fullName>
    </recommendedName>
</protein>
<keyword evidence="4 5" id="KW-0472">Membrane</keyword>
<feature type="transmembrane region" description="Helical" evidence="5">
    <location>
        <begin position="246"/>
        <end position="266"/>
    </location>
</feature>
<evidence type="ECO:0000259" key="7">
    <source>
        <dbReference type="Pfam" id="PF04230"/>
    </source>
</evidence>
<dbReference type="EMBL" id="HACG01046779">
    <property type="protein sequence ID" value="CEK93644.1"/>
    <property type="molecule type" value="Transcribed_RNA"/>
</dbReference>
<dbReference type="Pfam" id="PF03151">
    <property type="entry name" value="TPT"/>
    <property type="match status" value="1"/>
</dbReference>
<evidence type="ECO:0008006" key="9">
    <source>
        <dbReference type="Google" id="ProtNLM"/>
    </source>
</evidence>
<evidence type="ECO:0000256" key="2">
    <source>
        <dbReference type="ARBA" id="ARBA00022692"/>
    </source>
</evidence>
<reference evidence="8" key="1">
    <citation type="submission" date="2014-12" db="EMBL/GenBank/DDBJ databases">
        <title>Insight into the proteome of Arion vulgaris.</title>
        <authorList>
            <person name="Aradska J."/>
            <person name="Bulat T."/>
            <person name="Smidak R."/>
            <person name="Sarate P."/>
            <person name="Gangsoo J."/>
            <person name="Sialana F."/>
            <person name="Bilban M."/>
            <person name="Lubec G."/>
        </authorList>
    </citation>
    <scope>NUCLEOTIDE SEQUENCE</scope>
    <source>
        <tissue evidence="8">Skin</tissue>
    </source>
</reference>
<feature type="domain" description="Polysaccharide pyruvyl transferase" evidence="7">
    <location>
        <begin position="442"/>
        <end position="684"/>
    </location>
</feature>
<evidence type="ECO:0000259" key="6">
    <source>
        <dbReference type="Pfam" id="PF03151"/>
    </source>
</evidence>
<dbReference type="Pfam" id="PF04230">
    <property type="entry name" value="PS_pyruv_trans"/>
    <property type="match status" value="1"/>
</dbReference>
<dbReference type="GO" id="GO:0016020">
    <property type="term" value="C:membrane"/>
    <property type="evidence" value="ECO:0007669"/>
    <property type="project" value="UniProtKB-SubCell"/>
</dbReference>
<feature type="transmembrane region" description="Helical" evidence="5">
    <location>
        <begin position="38"/>
        <end position="58"/>
    </location>
</feature>
<feature type="domain" description="Sugar phosphate transporter" evidence="6">
    <location>
        <begin position="40"/>
        <end position="289"/>
    </location>
</feature>
<organism evidence="8">
    <name type="scientific">Arion vulgaris</name>
    <dbReference type="NCBI Taxonomy" id="1028688"/>
    <lineage>
        <taxon>Eukaryota</taxon>
        <taxon>Metazoa</taxon>
        <taxon>Spiralia</taxon>
        <taxon>Lophotrochozoa</taxon>
        <taxon>Mollusca</taxon>
        <taxon>Gastropoda</taxon>
        <taxon>Heterobranchia</taxon>
        <taxon>Euthyneura</taxon>
        <taxon>Panpulmonata</taxon>
        <taxon>Eupulmonata</taxon>
        <taxon>Stylommatophora</taxon>
        <taxon>Helicina</taxon>
        <taxon>Arionoidea</taxon>
        <taxon>Arionidae</taxon>
        <taxon>Arion</taxon>
    </lineage>
</organism>
<gene>
    <name evidence="8" type="primary">ORF196413</name>
</gene>
<dbReference type="InterPro" id="IPR007345">
    <property type="entry name" value="Polysacch_pyruvyl_Trfase"/>
</dbReference>
<dbReference type="PANTHER" id="PTHR11132">
    <property type="entry name" value="SOLUTE CARRIER FAMILY 35"/>
    <property type="match status" value="1"/>
</dbReference>
<dbReference type="InterPro" id="IPR050186">
    <property type="entry name" value="TPT_transporter"/>
</dbReference>
<evidence type="ECO:0000256" key="3">
    <source>
        <dbReference type="ARBA" id="ARBA00022989"/>
    </source>
</evidence>
<keyword evidence="3 5" id="KW-1133">Transmembrane helix</keyword>
<evidence type="ECO:0000256" key="1">
    <source>
        <dbReference type="ARBA" id="ARBA00004141"/>
    </source>
</evidence>
<sequence>TSFLCHECAKMFLQNSELNLASSQVDAMPSQIPPVYRFYLSLFLTVIQCGCCLLFVQTDTDISSFIYSRAVSLLLVSHALATLATNYSMTYVEAASTLAIKLTEPITMAIAHHITLRTAVPLQTAISIPFIIIGSLIFTGHKTNMASNSTGICLAFISNIILTARNVTLKKIQTGPTVITLKPKLHILLILLAQLALLGGFYFLESQDRVFRNCTFLAGLALSSGIFHVAYSYISTNIVLKVMNVVSHSVANIFKRLLVVILLSAVGNRHIKGENIFGLFMAASGLLIYTHNKTNKAEQDNNENVKSKRFTRKFTFRFICLFATFFITAWLFRRSTFLAAVPVSRSHDQDYDAFRESRGLHDVDIASTDFSHIEKAETNPEMRDFLSWRLVDHPEDTDKRAKTLTRNEDIVEEAQRILVNLLQDLLGKAKHVMLIEIATYENKGDPAITVGEVMLLRRMNISIVFYCKSSICKNNTYVDKAVELNKNYGKDELVIVMQGGGNMVGYVYFDNIRKVYIEKFPDRKIVVFSQSIWLNKNNKADLEYCRHVYSNRSNVVLFMRDRQSLEIAKTNFKGTTLILAPDMAFGIGMVPRQMPPSYDIVWLKRVDYESSRYALPAFPSNLSVDVRDWGHWKSNDGQTDMEKSFLVATNGFQFLQRGRIVITDRLHGHILSTLMNIPHVLIDNAPHLKLSSFDKSWTTSLRNTIFVTNGTLALDAARELLKRYHNSLPSVGPTDMYVVPRI</sequence>
<dbReference type="InterPro" id="IPR004853">
    <property type="entry name" value="Sugar_P_trans_dom"/>
</dbReference>
<feature type="transmembrane region" description="Helical" evidence="5">
    <location>
        <begin position="70"/>
        <end position="89"/>
    </location>
</feature>
<feature type="transmembrane region" description="Helical" evidence="5">
    <location>
        <begin position="314"/>
        <end position="332"/>
    </location>
</feature>
<feature type="non-terminal residue" evidence="8">
    <location>
        <position position="1"/>
    </location>
</feature>